<keyword evidence="6" id="KW-0539">Nucleus</keyword>
<feature type="domain" description="C2H2-type" evidence="8">
    <location>
        <begin position="321"/>
        <end position="360"/>
    </location>
</feature>
<feature type="domain" description="C2H2-type" evidence="8">
    <location>
        <begin position="181"/>
        <end position="209"/>
    </location>
</feature>
<dbReference type="SUPFAM" id="SSF57667">
    <property type="entry name" value="beta-beta-alpha zinc fingers"/>
    <property type="match status" value="2"/>
</dbReference>
<feature type="domain" description="C2H2-type" evidence="8">
    <location>
        <begin position="446"/>
        <end position="473"/>
    </location>
</feature>
<evidence type="ECO:0000256" key="6">
    <source>
        <dbReference type="ARBA" id="ARBA00023242"/>
    </source>
</evidence>
<dbReference type="GO" id="GO:0005634">
    <property type="term" value="C:nucleus"/>
    <property type="evidence" value="ECO:0007669"/>
    <property type="project" value="UniProtKB-SubCell"/>
</dbReference>
<keyword evidence="2" id="KW-0479">Metal-binding</keyword>
<dbReference type="InterPro" id="IPR036236">
    <property type="entry name" value="Znf_C2H2_sf"/>
</dbReference>
<accession>A0A8C5G443</accession>
<dbReference type="AlphaFoldDB" id="A0A8C5G443"/>
<keyword evidence="5" id="KW-0862">Zinc</keyword>
<dbReference type="Ensembl" id="ENSGWIT00000014283.1">
    <property type="protein sequence ID" value="ENSGWIP00000012835.1"/>
    <property type="gene ID" value="ENSGWIG00000007416.1"/>
</dbReference>
<sequence length="500" mass="55655">MAEETHVGETEDDMEAYELSDFNVQVISASESEDEPIRDLNPDLELLCESDQEGKDEGEIDSSSGLNNMDLKIVQIDFEAPDEPSAPMSTDAVEKGRFDCSECGGWYSSISSLHIHRRWHDAQKRRQQTEGLTQTVNVEKEKIACPEPSGQQKNEASDDTIVNLSQQVDKHNSGPVKPKYHTCPICLMTFAKARGLRKHNWQVHSMDKESTKEVSSMIKTECNFSDRDVNDTESQAFETALATVKHVPVDEQKSEVKPFGKPFSCFDCGKDCRCPGALLDNEKLCLAVEQDSKLDCQMSEASTQVSPPLSHVLDITDKCLFKCKKCGKAFPTEEQLRTHKDKAKSRPFSCALCCHTASLPSSSQLISQSASTSQSSQHCGKAFLSPGALQRHNTQLGSSVLYSCPFCPMTFNEIQELIVHHQECVGGDKRHAVFLAAVPSECTNEFTCYECGTTFCQETDLHQHCCDHAHQAHYTKPLKSQDSLKQVFTALYKATRVNCT</sequence>
<evidence type="ECO:0000256" key="7">
    <source>
        <dbReference type="PROSITE-ProRule" id="PRU00042"/>
    </source>
</evidence>
<evidence type="ECO:0000259" key="8">
    <source>
        <dbReference type="PROSITE" id="PS50157"/>
    </source>
</evidence>
<keyword evidence="10" id="KW-1185">Reference proteome</keyword>
<evidence type="ECO:0000313" key="10">
    <source>
        <dbReference type="Proteomes" id="UP000694680"/>
    </source>
</evidence>
<evidence type="ECO:0000256" key="1">
    <source>
        <dbReference type="ARBA" id="ARBA00004123"/>
    </source>
</evidence>
<organism evidence="9 10">
    <name type="scientific">Gouania willdenowi</name>
    <name type="common">Blunt-snouted clingfish</name>
    <name type="synonym">Lepadogaster willdenowi</name>
    <dbReference type="NCBI Taxonomy" id="441366"/>
    <lineage>
        <taxon>Eukaryota</taxon>
        <taxon>Metazoa</taxon>
        <taxon>Chordata</taxon>
        <taxon>Craniata</taxon>
        <taxon>Vertebrata</taxon>
        <taxon>Euteleostomi</taxon>
        <taxon>Actinopterygii</taxon>
        <taxon>Neopterygii</taxon>
        <taxon>Teleostei</taxon>
        <taxon>Neoteleostei</taxon>
        <taxon>Acanthomorphata</taxon>
        <taxon>Ovalentaria</taxon>
        <taxon>Blenniimorphae</taxon>
        <taxon>Blenniiformes</taxon>
        <taxon>Gobiesocoidei</taxon>
        <taxon>Gobiesocidae</taxon>
        <taxon>Gobiesocinae</taxon>
        <taxon>Gouania</taxon>
    </lineage>
</organism>
<comment type="subcellular location">
    <subcellularLocation>
        <location evidence="1">Nucleus</location>
    </subcellularLocation>
</comment>
<keyword evidence="3" id="KW-0677">Repeat</keyword>
<dbReference type="SMART" id="SM00355">
    <property type="entry name" value="ZnF_C2H2"/>
    <property type="match status" value="5"/>
</dbReference>
<dbReference type="PROSITE" id="PS00028">
    <property type="entry name" value="ZINC_FINGER_C2H2_1"/>
    <property type="match status" value="3"/>
</dbReference>
<dbReference type="Gene3D" id="3.30.160.60">
    <property type="entry name" value="Classic Zinc Finger"/>
    <property type="match status" value="3"/>
</dbReference>
<dbReference type="PROSITE" id="PS50157">
    <property type="entry name" value="ZINC_FINGER_C2H2_2"/>
    <property type="match status" value="4"/>
</dbReference>
<feature type="domain" description="C2H2-type" evidence="8">
    <location>
        <begin position="98"/>
        <end position="125"/>
    </location>
</feature>
<evidence type="ECO:0000256" key="2">
    <source>
        <dbReference type="ARBA" id="ARBA00022723"/>
    </source>
</evidence>
<dbReference type="InterPro" id="IPR050888">
    <property type="entry name" value="ZnF_C2H2-type_TF"/>
</dbReference>
<dbReference type="GO" id="GO:0008270">
    <property type="term" value="F:zinc ion binding"/>
    <property type="evidence" value="ECO:0007669"/>
    <property type="project" value="UniProtKB-KW"/>
</dbReference>
<dbReference type="InterPro" id="IPR013087">
    <property type="entry name" value="Znf_C2H2_type"/>
</dbReference>
<reference evidence="9" key="1">
    <citation type="submission" date="2020-06" db="EMBL/GenBank/DDBJ databases">
        <authorList>
            <consortium name="Wellcome Sanger Institute Data Sharing"/>
        </authorList>
    </citation>
    <scope>NUCLEOTIDE SEQUENCE [LARGE SCALE GENOMIC DNA]</scope>
</reference>
<evidence type="ECO:0000256" key="4">
    <source>
        <dbReference type="ARBA" id="ARBA00022771"/>
    </source>
</evidence>
<evidence type="ECO:0000313" key="9">
    <source>
        <dbReference type="Ensembl" id="ENSGWIP00000012835.1"/>
    </source>
</evidence>
<dbReference type="Proteomes" id="UP000694680">
    <property type="component" value="Chromosome 16"/>
</dbReference>
<proteinExistence type="predicted"/>
<dbReference type="Pfam" id="PF00096">
    <property type="entry name" value="zf-C2H2"/>
    <property type="match status" value="1"/>
</dbReference>
<evidence type="ECO:0000256" key="5">
    <source>
        <dbReference type="ARBA" id="ARBA00022833"/>
    </source>
</evidence>
<name>A0A8C5G443_GOUWI</name>
<evidence type="ECO:0000256" key="3">
    <source>
        <dbReference type="ARBA" id="ARBA00022737"/>
    </source>
</evidence>
<keyword evidence="4 7" id="KW-0863">Zinc-finger</keyword>
<protein>
    <recommendedName>
        <fullName evidence="8">C2H2-type domain-containing protein</fullName>
    </recommendedName>
</protein>
<dbReference type="PANTHER" id="PTHR24406">
    <property type="entry name" value="TRANSCRIPTIONAL REPRESSOR CTCFL-RELATED"/>
    <property type="match status" value="1"/>
</dbReference>
<reference evidence="9" key="2">
    <citation type="submission" date="2025-08" db="UniProtKB">
        <authorList>
            <consortium name="Ensembl"/>
        </authorList>
    </citation>
    <scope>IDENTIFICATION</scope>
</reference>
<reference evidence="9" key="3">
    <citation type="submission" date="2025-09" db="UniProtKB">
        <authorList>
            <consortium name="Ensembl"/>
        </authorList>
    </citation>
    <scope>IDENTIFICATION</scope>
</reference>